<evidence type="ECO:0000259" key="6">
    <source>
        <dbReference type="PROSITE" id="PS51684"/>
    </source>
</evidence>
<gene>
    <name evidence="7" type="ORF">V5799_013586</name>
</gene>
<evidence type="ECO:0000256" key="4">
    <source>
        <dbReference type="ARBA" id="ARBA00022691"/>
    </source>
</evidence>
<dbReference type="InterPro" id="IPR029063">
    <property type="entry name" value="SAM-dependent_MTases_sf"/>
</dbReference>
<comment type="caution">
    <text evidence="7">The sequence shown here is derived from an EMBL/GenBank/DDBJ whole genome shotgun (WGS) entry which is preliminary data.</text>
</comment>
<dbReference type="SUPFAM" id="SSF53335">
    <property type="entry name" value="S-adenosyl-L-methionine-dependent methyltransferases"/>
    <property type="match status" value="1"/>
</dbReference>
<evidence type="ECO:0000256" key="1">
    <source>
        <dbReference type="ARBA" id="ARBA00022490"/>
    </source>
</evidence>
<keyword evidence="4" id="KW-0949">S-adenosyl-L-methionine</keyword>
<dbReference type="Proteomes" id="UP001321473">
    <property type="component" value="Unassembled WGS sequence"/>
</dbReference>
<evidence type="ECO:0000313" key="8">
    <source>
        <dbReference type="Proteomes" id="UP001321473"/>
    </source>
</evidence>
<dbReference type="InterPro" id="IPR056743">
    <property type="entry name" value="TRM5-TYW2-like_MTfase"/>
</dbReference>
<proteinExistence type="predicted"/>
<keyword evidence="3" id="KW-0808">Transferase</keyword>
<dbReference type="GO" id="GO:0008175">
    <property type="term" value="F:tRNA methyltransferase activity"/>
    <property type="evidence" value="ECO:0007669"/>
    <property type="project" value="TreeGrafter"/>
</dbReference>
<evidence type="ECO:0000256" key="5">
    <source>
        <dbReference type="ARBA" id="ARBA00022694"/>
    </source>
</evidence>
<name>A0AAQ4E5I4_AMBAM</name>
<protein>
    <recommendedName>
        <fullName evidence="6">SAM-dependent methyltransferase TRM5/TYW2-type domain-containing protein</fullName>
    </recommendedName>
</protein>
<dbReference type="Gene3D" id="3.40.50.150">
    <property type="entry name" value="Vaccinia Virus protein VP39"/>
    <property type="match status" value="1"/>
</dbReference>
<organism evidence="7 8">
    <name type="scientific">Amblyomma americanum</name>
    <name type="common">Lone star tick</name>
    <dbReference type="NCBI Taxonomy" id="6943"/>
    <lineage>
        <taxon>Eukaryota</taxon>
        <taxon>Metazoa</taxon>
        <taxon>Ecdysozoa</taxon>
        <taxon>Arthropoda</taxon>
        <taxon>Chelicerata</taxon>
        <taxon>Arachnida</taxon>
        <taxon>Acari</taxon>
        <taxon>Parasitiformes</taxon>
        <taxon>Ixodida</taxon>
        <taxon>Ixodoidea</taxon>
        <taxon>Ixodidae</taxon>
        <taxon>Amblyomminae</taxon>
        <taxon>Amblyomma</taxon>
    </lineage>
</organism>
<evidence type="ECO:0000256" key="3">
    <source>
        <dbReference type="ARBA" id="ARBA00022679"/>
    </source>
</evidence>
<keyword evidence="2" id="KW-0489">Methyltransferase</keyword>
<dbReference type="GO" id="GO:0002939">
    <property type="term" value="P:tRNA N1-guanine methylation"/>
    <property type="evidence" value="ECO:0007669"/>
    <property type="project" value="TreeGrafter"/>
</dbReference>
<sequence length="250" mass="27658">MELLAGEQDTKVHVRQNGARFEFDFADVYWNPRLSTEHARIIALLRKDDVLYDVFAGVGPFAIPAALKGCTVVANDLNPHSFTWLNHNVSLNKVSDRVSTHNLDGRQFIREVVGPSLPAHLAAGRHAHVCMNLPALATEFLDAFVGLLQGVDDSNHEVESWRIRVHCYCFVKGEEGVTGAKRKVEEGLGRPTERDVQVSFVRNVAPNKDMMRASFDLSWDILHGVGCPPAKKCKVDAKEPDAAVEVASVH</sequence>
<keyword evidence="1" id="KW-0963">Cytoplasm</keyword>
<keyword evidence="5" id="KW-0819">tRNA processing</keyword>
<reference evidence="7 8" key="1">
    <citation type="journal article" date="2023" name="Arcadia Sci">
        <title>De novo assembly of a long-read Amblyomma americanum tick genome.</title>
        <authorList>
            <person name="Chou S."/>
            <person name="Poskanzer K.E."/>
            <person name="Rollins M."/>
            <person name="Thuy-Boun P.S."/>
        </authorList>
    </citation>
    <scope>NUCLEOTIDE SEQUENCE [LARGE SCALE GENOMIC DNA]</scope>
    <source>
        <strain evidence="7">F_SG_1</strain>
        <tissue evidence="7">Salivary glands</tissue>
    </source>
</reference>
<dbReference type="GO" id="GO:0070901">
    <property type="term" value="P:mitochondrial tRNA methylation"/>
    <property type="evidence" value="ECO:0007669"/>
    <property type="project" value="TreeGrafter"/>
</dbReference>
<dbReference type="PROSITE" id="PS51684">
    <property type="entry name" value="SAM_MT_TRM5_TYW2"/>
    <property type="match status" value="1"/>
</dbReference>
<dbReference type="Pfam" id="PF02475">
    <property type="entry name" value="TRM5-TYW2_MTfase"/>
    <property type="match status" value="1"/>
</dbReference>
<keyword evidence="8" id="KW-1185">Reference proteome</keyword>
<evidence type="ECO:0000313" key="7">
    <source>
        <dbReference type="EMBL" id="KAK8769949.1"/>
    </source>
</evidence>
<dbReference type="PANTHER" id="PTHR23245:SF36">
    <property type="entry name" value="TRNA (GUANINE(37)-N1)-METHYLTRANSFERASE"/>
    <property type="match status" value="1"/>
</dbReference>
<accession>A0AAQ4E5I4</accession>
<dbReference type="EMBL" id="JARKHS020021846">
    <property type="protein sequence ID" value="KAK8769949.1"/>
    <property type="molecule type" value="Genomic_DNA"/>
</dbReference>
<dbReference type="InterPro" id="IPR030382">
    <property type="entry name" value="MeTrfase_TRM5/TYW2"/>
</dbReference>
<dbReference type="PANTHER" id="PTHR23245">
    <property type="entry name" value="TRNA METHYLTRANSFERASE"/>
    <property type="match status" value="1"/>
</dbReference>
<dbReference type="AlphaFoldDB" id="A0AAQ4E5I4"/>
<dbReference type="GO" id="GO:0005759">
    <property type="term" value="C:mitochondrial matrix"/>
    <property type="evidence" value="ECO:0007669"/>
    <property type="project" value="TreeGrafter"/>
</dbReference>
<feature type="domain" description="SAM-dependent methyltransferase TRM5/TYW2-type" evidence="6">
    <location>
        <begin position="1"/>
        <end position="219"/>
    </location>
</feature>
<evidence type="ECO:0000256" key="2">
    <source>
        <dbReference type="ARBA" id="ARBA00022603"/>
    </source>
</evidence>